<dbReference type="SUPFAM" id="SSF56112">
    <property type="entry name" value="Protein kinase-like (PK-like)"/>
    <property type="match status" value="1"/>
</dbReference>
<reference evidence="2" key="1">
    <citation type="journal article" date="2021" name="Sci. Adv.">
        <title>The American lobster genome reveals insights on longevity, neural, and immune adaptations.</title>
        <authorList>
            <person name="Polinski J.M."/>
            <person name="Zimin A.V."/>
            <person name="Clark K.F."/>
            <person name="Kohn A.B."/>
            <person name="Sadowski N."/>
            <person name="Timp W."/>
            <person name="Ptitsyn A."/>
            <person name="Khanna P."/>
            <person name="Romanova D.Y."/>
            <person name="Williams P."/>
            <person name="Greenwood S.J."/>
            <person name="Moroz L.L."/>
            <person name="Walt D.R."/>
            <person name="Bodnar A.G."/>
        </authorList>
    </citation>
    <scope>NUCLEOTIDE SEQUENCE</scope>
    <source>
        <strain evidence="2">GMGI-L3</strain>
    </source>
</reference>
<dbReference type="GO" id="GO:0004674">
    <property type="term" value="F:protein serine/threonine kinase activity"/>
    <property type="evidence" value="ECO:0007669"/>
    <property type="project" value="TreeGrafter"/>
</dbReference>
<evidence type="ECO:0000313" key="3">
    <source>
        <dbReference type="Proteomes" id="UP000747542"/>
    </source>
</evidence>
<accession>A0A8J5MUC1</accession>
<dbReference type="InterPro" id="IPR011009">
    <property type="entry name" value="Kinase-like_dom_sf"/>
</dbReference>
<dbReference type="AlphaFoldDB" id="A0A8J5MUC1"/>
<evidence type="ECO:0000313" key="2">
    <source>
        <dbReference type="EMBL" id="KAG7163612.1"/>
    </source>
</evidence>
<dbReference type="PROSITE" id="PS50011">
    <property type="entry name" value="PROTEIN_KINASE_DOM"/>
    <property type="match status" value="1"/>
</dbReference>
<gene>
    <name evidence="2" type="primary">meng-L3</name>
    <name evidence="2" type="ORF">Hamer_G002828</name>
</gene>
<comment type="caution">
    <text evidence="2">The sequence shown here is derived from an EMBL/GenBank/DDBJ whole genome shotgun (WGS) entry which is preliminary data.</text>
</comment>
<dbReference type="EMBL" id="JAHLQT010026447">
    <property type="protein sequence ID" value="KAG7163612.1"/>
    <property type="molecule type" value="Genomic_DNA"/>
</dbReference>
<dbReference type="Proteomes" id="UP000747542">
    <property type="component" value="Unassembled WGS sequence"/>
</dbReference>
<protein>
    <submittedName>
        <fullName evidence="2">Serine/threonine-protein kinase meng-po-like 3</fullName>
    </submittedName>
</protein>
<dbReference type="InterPro" id="IPR000719">
    <property type="entry name" value="Prot_kinase_dom"/>
</dbReference>
<keyword evidence="3" id="KW-1185">Reference proteome</keyword>
<feature type="domain" description="Protein kinase" evidence="1">
    <location>
        <begin position="30"/>
        <end position="294"/>
    </location>
</feature>
<proteinExistence type="predicted"/>
<dbReference type="Pfam" id="PF00069">
    <property type="entry name" value="Pkinase"/>
    <property type="match status" value="1"/>
</dbReference>
<name>A0A8J5MUC1_HOMAM</name>
<dbReference type="PANTHER" id="PTHR24359">
    <property type="entry name" value="SERINE/THREONINE-PROTEIN KINASE SBK1"/>
    <property type="match status" value="1"/>
</dbReference>
<dbReference type="PANTHER" id="PTHR24359:SF1">
    <property type="entry name" value="INHIBITOR OF NUCLEAR FACTOR KAPPA-B KINASE EPSILON SUBUNIT HOMOLOG 1-RELATED"/>
    <property type="match status" value="1"/>
</dbReference>
<organism evidence="2 3">
    <name type="scientific">Homarus americanus</name>
    <name type="common">American lobster</name>
    <dbReference type="NCBI Taxonomy" id="6706"/>
    <lineage>
        <taxon>Eukaryota</taxon>
        <taxon>Metazoa</taxon>
        <taxon>Ecdysozoa</taxon>
        <taxon>Arthropoda</taxon>
        <taxon>Crustacea</taxon>
        <taxon>Multicrustacea</taxon>
        <taxon>Malacostraca</taxon>
        <taxon>Eumalacostraca</taxon>
        <taxon>Eucarida</taxon>
        <taxon>Decapoda</taxon>
        <taxon>Pleocyemata</taxon>
        <taxon>Astacidea</taxon>
        <taxon>Nephropoidea</taxon>
        <taxon>Nephropidae</taxon>
        <taxon>Homarus</taxon>
    </lineage>
</organism>
<dbReference type="GO" id="GO:0005524">
    <property type="term" value="F:ATP binding"/>
    <property type="evidence" value="ECO:0007669"/>
    <property type="project" value="InterPro"/>
</dbReference>
<dbReference type="InterPro" id="IPR008266">
    <property type="entry name" value="Tyr_kinase_AS"/>
</dbReference>
<keyword evidence="2" id="KW-0808">Transferase</keyword>
<dbReference type="PROSITE" id="PS00109">
    <property type="entry name" value="PROTEIN_KINASE_TYR"/>
    <property type="match status" value="1"/>
</dbReference>
<dbReference type="Gene3D" id="1.10.510.10">
    <property type="entry name" value="Transferase(Phosphotransferase) domain 1"/>
    <property type="match status" value="1"/>
</dbReference>
<sequence length="368" mass="41770">MLQMAEGGATVNFHNIKMLELPRLELDRHFCDVRLLAENSGAKVYGASQLQSGASVALKCIQKETTKKKDFCREFHHSYNLGLHPNIITCFEEVFETNTAYVFTQEFAPLGDLSKQVKKGGTEEERAKRVAEQVAFALEFMHKKDLVHRDVCSENIFVFDNDLSRVKLGDFGSTQRVGAFVKKQKVRSPWAPPEVSLTVYNEGYLVDTAQDAWQLGILIFVCLTGSYPWSSADITDRHYNSWVAWLKRKTTKMPPRFKCFTPRLLRLLRRLLEPKPEKRSGVREVYKYLSDPWLIESRSSAVEAASISSSESLMAGSKRSLLMRAENKLIEIIRSYVLHYHSLADQKHTAHASSAVDFVAGARYVVPA</sequence>
<evidence type="ECO:0000259" key="1">
    <source>
        <dbReference type="PROSITE" id="PS50011"/>
    </source>
</evidence>
<keyword evidence="2" id="KW-0418">Kinase</keyword>